<reference evidence="3 4" key="1">
    <citation type="journal article" date="2021" name="Microbiol. Spectr.">
        <title>A Single Bacterium Capable of Oxidation and Reduction of Iron at Circumneutral pH.</title>
        <authorList>
            <person name="Kato S."/>
            <person name="Ohkuma M."/>
        </authorList>
    </citation>
    <scope>NUCLEOTIDE SEQUENCE [LARGE SCALE GENOMIC DNA]</scope>
    <source>
        <strain evidence="3 4">MIZ03</strain>
    </source>
</reference>
<dbReference type="InterPro" id="IPR002625">
    <property type="entry name" value="Smr_dom"/>
</dbReference>
<evidence type="ECO:0000256" key="1">
    <source>
        <dbReference type="SAM" id="Coils"/>
    </source>
</evidence>
<organism evidence="3 4">
    <name type="scientific">Rhodoferax lithotrophicus</name>
    <dbReference type="NCBI Taxonomy" id="2798804"/>
    <lineage>
        <taxon>Bacteria</taxon>
        <taxon>Pseudomonadati</taxon>
        <taxon>Pseudomonadota</taxon>
        <taxon>Betaproteobacteria</taxon>
        <taxon>Burkholderiales</taxon>
        <taxon>Comamonadaceae</taxon>
        <taxon>Rhodoferax</taxon>
    </lineage>
</organism>
<sequence length="224" mass="24670">MSPRKPAAAATVKVSALSELKQVKKAIAEQARQRIEQQTAQAKAVKQAASDKDLFVRAAGAVQPLPDKRKVLHKAERKMPVAMQYQKDEKAVLKEAISDEFDVSTLLEVDEHLSFRRPGVGPDVTRKLRRGDWSIQRQMDLHGLRRDDAREALSIFIREAYQSGIRCVRVVHGKGLGSPGKAPILKSRVHSWLVQKNEVLAFVQAKPADGGAGALVVLLMASRG</sequence>
<name>A0ABM7MNL7_9BURK</name>
<keyword evidence="4" id="KW-1185">Reference proteome</keyword>
<dbReference type="PROSITE" id="PS50828">
    <property type="entry name" value="SMR"/>
    <property type="match status" value="1"/>
</dbReference>
<keyword evidence="3" id="KW-0378">Hydrolase</keyword>
<dbReference type="SUPFAM" id="SSF160443">
    <property type="entry name" value="SMR domain-like"/>
    <property type="match status" value="1"/>
</dbReference>
<feature type="domain" description="Smr" evidence="2">
    <location>
        <begin position="139"/>
        <end position="220"/>
    </location>
</feature>
<evidence type="ECO:0000313" key="3">
    <source>
        <dbReference type="EMBL" id="BCO27911.1"/>
    </source>
</evidence>
<proteinExistence type="predicted"/>
<keyword evidence="3" id="KW-0540">Nuclease</keyword>
<dbReference type="PANTHER" id="PTHR35562:SF2">
    <property type="entry name" value="DNA ENDONUCLEASE SMRA-RELATED"/>
    <property type="match status" value="1"/>
</dbReference>
<dbReference type="EMBL" id="AP024238">
    <property type="protein sequence ID" value="BCO27911.1"/>
    <property type="molecule type" value="Genomic_DNA"/>
</dbReference>
<accession>A0ABM7MNL7</accession>
<dbReference type="RefSeq" id="WP_223903915.1">
    <property type="nucleotide sequence ID" value="NZ_AP024238.1"/>
</dbReference>
<keyword evidence="3" id="KW-0255">Endonuclease</keyword>
<gene>
    <name evidence="3" type="ORF">MIZ03_2802</name>
</gene>
<protein>
    <submittedName>
        <fullName evidence="3">Endonuclease MutS2</fullName>
    </submittedName>
</protein>
<dbReference type="PANTHER" id="PTHR35562">
    <property type="entry name" value="DNA ENDONUCLEASE SMRA-RELATED"/>
    <property type="match status" value="1"/>
</dbReference>
<keyword evidence="1" id="KW-0175">Coiled coil</keyword>
<dbReference type="Pfam" id="PF01713">
    <property type="entry name" value="Smr"/>
    <property type="match status" value="1"/>
</dbReference>
<dbReference type="Gene3D" id="3.30.1370.110">
    <property type="match status" value="1"/>
</dbReference>
<evidence type="ECO:0000313" key="4">
    <source>
        <dbReference type="Proteomes" id="UP000824366"/>
    </source>
</evidence>
<feature type="coiled-coil region" evidence="1">
    <location>
        <begin position="21"/>
        <end position="48"/>
    </location>
</feature>
<dbReference type="GO" id="GO:0004519">
    <property type="term" value="F:endonuclease activity"/>
    <property type="evidence" value="ECO:0007669"/>
    <property type="project" value="UniProtKB-KW"/>
</dbReference>
<dbReference type="SMART" id="SM00463">
    <property type="entry name" value="SMR"/>
    <property type="match status" value="1"/>
</dbReference>
<dbReference type="Proteomes" id="UP000824366">
    <property type="component" value="Chromosome"/>
</dbReference>
<dbReference type="InterPro" id="IPR036063">
    <property type="entry name" value="Smr_dom_sf"/>
</dbReference>
<evidence type="ECO:0000259" key="2">
    <source>
        <dbReference type="PROSITE" id="PS50828"/>
    </source>
</evidence>